<keyword evidence="4" id="KW-0067">ATP-binding</keyword>
<evidence type="ECO:0000256" key="3">
    <source>
        <dbReference type="ARBA" id="ARBA00022806"/>
    </source>
</evidence>
<keyword evidence="1" id="KW-0547">Nucleotide-binding</keyword>
<dbReference type="EMBL" id="CP113864">
    <property type="protein sequence ID" value="WAM31029.1"/>
    <property type="molecule type" value="Genomic_DNA"/>
</dbReference>
<dbReference type="PROSITE" id="PS51194">
    <property type="entry name" value="HELICASE_CTER"/>
    <property type="match status" value="1"/>
</dbReference>
<evidence type="ECO:0000256" key="1">
    <source>
        <dbReference type="ARBA" id="ARBA00022741"/>
    </source>
</evidence>
<feature type="domain" description="Helicase C-terminal" evidence="6">
    <location>
        <begin position="435"/>
        <end position="586"/>
    </location>
</feature>
<keyword evidence="8" id="KW-1185">Reference proteome</keyword>
<accession>A0ABY7BI54</accession>
<dbReference type="InterPro" id="IPR038718">
    <property type="entry name" value="SNF2-like_sf"/>
</dbReference>
<sequence length="868" mass="101010">MDIKELWGYKIYVVLDTSSNVVYEVTDKDIEESVNFNVYEFKYILNAAKLKNIISGGILSPLSGSILPLPHQIYALKRALSSDKVRFVLADEVGLGKTIEAGLIMKELKLRGLIKRILILAPKGLILQWQEEMKEKFSEDFKIILPQDLDVLKRVYDKENIWTIFDQVISSHDSVKPIEGRVGWTAEKIEEVNTQKFLNLINANWDLIMIDEAHRLAGATSNVARYKLGKALAVASPYLLLLTATPHQGKSDSFLRLMRFIDQDAFPTEKAITKEQVAPFIIRTEKREAIDFNGNKLFKNRYTKLVSIKWQEKHSLQKLLYEKVTEYVARGYNQAIKEKKNCIGFLLVLMQRLVTSSTRAIKDYIERRIKILENQEFLNKDIDFEEIYDAAMEYAQQTLLQTVSFNVKKEITQLKDILSVANQAEAQFIDAKAETLLDLIFKIRMKQKDSKFLIFTEFIETQEYLYDILTSQEYNVVILNGSMNIEERKEILSKFRENADILISTDAGGEGINLQFCNIVINYDMPWNPMKIEQRIGRVDRIGQQKDVFVFNFVLEDTVENRVRQILEEKLKVIFEEFGVDKMGDILDSFEAGIDFTEVYIKSISNPSNLERYVYSIENKIREKTEILHKMKDILKDEKVLSVNLLAELPSDKVDEYIRKMYLYKEISLGNQADILNISGETLSLENDKIKELLNIPEYPISKRIPVIKLENNTIYEKGYWSLWEVGIKNTQRYCKVFPVFINLEGDYRPGTSKTVWDILLKESFEFSQDIDIDETLLKKTKITAIELAYNHFSEMRKEYIKQINKEMEKFKIAFSLKKEAALSLGIENIKRHRLQQIEKEETAVFERLSALQEIIPYLKLLYMAYVE</sequence>
<dbReference type="CDD" id="cd18793">
    <property type="entry name" value="SF2_C_SNF"/>
    <property type="match status" value="1"/>
</dbReference>
<feature type="domain" description="Helicase ATP-binding" evidence="5">
    <location>
        <begin position="78"/>
        <end position="264"/>
    </location>
</feature>
<gene>
    <name evidence="7" type="ORF">OTJ99_001833</name>
</gene>
<organism evidence="7 8">
    <name type="scientific">Caldicellulosiruptor naganoensis</name>
    <dbReference type="NCBI Taxonomy" id="29324"/>
    <lineage>
        <taxon>Bacteria</taxon>
        <taxon>Bacillati</taxon>
        <taxon>Bacillota</taxon>
        <taxon>Bacillota incertae sedis</taxon>
        <taxon>Caldicellulosiruptorales</taxon>
        <taxon>Caldicellulosiruptoraceae</taxon>
        <taxon>Caldicellulosiruptor</taxon>
    </lineage>
</organism>
<dbReference type="GO" id="GO:0004386">
    <property type="term" value="F:helicase activity"/>
    <property type="evidence" value="ECO:0007669"/>
    <property type="project" value="UniProtKB-KW"/>
</dbReference>
<evidence type="ECO:0000313" key="7">
    <source>
        <dbReference type="EMBL" id="WAM31029.1"/>
    </source>
</evidence>
<evidence type="ECO:0000256" key="4">
    <source>
        <dbReference type="ARBA" id="ARBA00022840"/>
    </source>
</evidence>
<evidence type="ECO:0000259" key="6">
    <source>
        <dbReference type="PROSITE" id="PS51194"/>
    </source>
</evidence>
<dbReference type="SMART" id="SM00490">
    <property type="entry name" value="HELICc"/>
    <property type="match status" value="1"/>
</dbReference>
<dbReference type="Gene3D" id="3.40.50.300">
    <property type="entry name" value="P-loop containing nucleotide triphosphate hydrolases"/>
    <property type="match status" value="1"/>
</dbReference>
<dbReference type="Pfam" id="PF00271">
    <property type="entry name" value="Helicase_C"/>
    <property type="match status" value="1"/>
</dbReference>
<dbReference type="InterPro" id="IPR000330">
    <property type="entry name" value="SNF2_N"/>
</dbReference>
<name>A0ABY7BI54_9FIRM</name>
<keyword evidence="3 7" id="KW-0347">Helicase</keyword>
<evidence type="ECO:0000259" key="5">
    <source>
        <dbReference type="PROSITE" id="PS51192"/>
    </source>
</evidence>
<dbReference type="InterPro" id="IPR014001">
    <property type="entry name" value="Helicase_ATP-bd"/>
</dbReference>
<dbReference type="InterPro" id="IPR027417">
    <property type="entry name" value="P-loop_NTPase"/>
</dbReference>
<dbReference type="SMART" id="SM00487">
    <property type="entry name" value="DEXDc"/>
    <property type="match status" value="1"/>
</dbReference>
<keyword evidence="2" id="KW-0378">Hydrolase</keyword>
<proteinExistence type="predicted"/>
<dbReference type="InterPro" id="IPR001650">
    <property type="entry name" value="Helicase_C-like"/>
</dbReference>
<evidence type="ECO:0000313" key="8">
    <source>
        <dbReference type="Proteomes" id="UP001164745"/>
    </source>
</evidence>
<dbReference type="PANTHER" id="PTHR10799">
    <property type="entry name" value="SNF2/RAD54 HELICASE FAMILY"/>
    <property type="match status" value="1"/>
</dbReference>
<protein>
    <submittedName>
        <fullName evidence="7">DEAD/DEAH box helicase</fullName>
    </submittedName>
</protein>
<dbReference type="PROSITE" id="PS51192">
    <property type="entry name" value="HELICASE_ATP_BIND_1"/>
    <property type="match status" value="1"/>
</dbReference>
<dbReference type="RefSeq" id="WP_235374790.1">
    <property type="nucleotide sequence ID" value="NZ_CP113864.1"/>
</dbReference>
<reference evidence="7" key="1">
    <citation type="submission" date="2022-12" db="EMBL/GenBank/DDBJ databases">
        <authorList>
            <person name="Bing R.G."/>
            <person name="Willard D.J."/>
            <person name="Manesh M.J.H."/>
            <person name="Laemthong T."/>
            <person name="Crosby J.R."/>
            <person name="Kelly R.M."/>
        </authorList>
    </citation>
    <scope>NUCLEOTIDE SEQUENCE</scope>
    <source>
        <strain evidence="7">DSM 8991</strain>
    </source>
</reference>
<dbReference type="Proteomes" id="UP001164745">
    <property type="component" value="Chromosome"/>
</dbReference>
<evidence type="ECO:0000256" key="2">
    <source>
        <dbReference type="ARBA" id="ARBA00022801"/>
    </source>
</evidence>
<dbReference type="CDD" id="cd18011">
    <property type="entry name" value="DEXDc_RapA"/>
    <property type="match status" value="1"/>
</dbReference>
<dbReference type="InterPro" id="IPR057342">
    <property type="entry name" value="DEXDc_RapA"/>
</dbReference>
<dbReference type="Pfam" id="PF00176">
    <property type="entry name" value="SNF2-rel_dom"/>
    <property type="match status" value="1"/>
</dbReference>
<dbReference type="InterPro" id="IPR049730">
    <property type="entry name" value="SNF2/RAD54-like_C"/>
</dbReference>
<dbReference type="Gene3D" id="3.40.50.10810">
    <property type="entry name" value="Tandem AAA-ATPase domain"/>
    <property type="match status" value="1"/>
</dbReference>
<dbReference type="SUPFAM" id="SSF52540">
    <property type="entry name" value="P-loop containing nucleoside triphosphate hydrolases"/>
    <property type="match status" value="2"/>
</dbReference>